<dbReference type="Pfam" id="PF00436">
    <property type="entry name" value="SSB"/>
    <property type="match status" value="1"/>
</dbReference>
<dbReference type="AlphaFoldDB" id="A0A562PUJ4"/>
<dbReference type="CDD" id="cd04496">
    <property type="entry name" value="SSB_OBF"/>
    <property type="match status" value="1"/>
</dbReference>
<dbReference type="RefSeq" id="WP_145145506.1">
    <property type="nucleotide sequence ID" value="NZ_VLKY01000021.1"/>
</dbReference>
<dbReference type="SUPFAM" id="SSF50249">
    <property type="entry name" value="Nucleic acid-binding proteins"/>
    <property type="match status" value="1"/>
</dbReference>
<dbReference type="GO" id="GO:0003697">
    <property type="term" value="F:single-stranded DNA binding"/>
    <property type="evidence" value="ECO:0007669"/>
    <property type="project" value="InterPro"/>
</dbReference>
<name>A0A562PUJ4_9PSED</name>
<evidence type="ECO:0000313" key="6">
    <source>
        <dbReference type="Proteomes" id="UP000316905"/>
    </source>
</evidence>
<feature type="compositionally biased region" description="Low complexity" evidence="4">
    <location>
        <begin position="106"/>
        <end position="119"/>
    </location>
</feature>
<dbReference type="InterPro" id="IPR012340">
    <property type="entry name" value="NA-bd_OB-fold"/>
</dbReference>
<dbReference type="NCBIfam" id="TIGR00621">
    <property type="entry name" value="ssb"/>
    <property type="match status" value="1"/>
</dbReference>
<reference evidence="5 6" key="1">
    <citation type="journal article" date="2015" name="Stand. Genomic Sci.">
        <title>Genomic Encyclopedia of Bacterial and Archaeal Type Strains, Phase III: the genomes of soil and plant-associated and newly described type strains.</title>
        <authorList>
            <person name="Whitman W.B."/>
            <person name="Woyke T."/>
            <person name="Klenk H.P."/>
            <person name="Zhou Y."/>
            <person name="Lilburn T.G."/>
            <person name="Beck B.J."/>
            <person name="De Vos P."/>
            <person name="Vandamme P."/>
            <person name="Eisen J.A."/>
            <person name="Garrity G."/>
            <person name="Hugenholtz P."/>
            <person name="Kyrpides N.C."/>
        </authorList>
    </citation>
    <scope>NUCLEOTIDE SEQUENCE [LARGE SCALE GENOMIC DNA]</scope>
    <source>
        <strain evidence="5 6">CGMCC 1.6858</strain>
    </source>
</reference>
<protein>
    <recommendedName>
        <fullName evidence="2 3">Single-stranded DNA-binding protein</fullName>
    </recommendedName>
</protein>
<gene>
    <name evidence="5" type="ORF">IQ22_04226</name>
</gene>
<evidence type="ECO:0000256" key="2">
    <source>
        <dbReference type="PIRNR" id="PIRNR002070"/>
    </source>
</evidence>
<evidence type="ECO:0000313" key="5">
    <source>
        <dbReference type="EMBL" id="TWI48033.1"/>
    </source>
</evidence>
<dbReference type="InterPro" id="IPR000424">
    <property type="entry name" value="Primosome_PriB/ssb"/>
</dbReference>
<accession>A0A562PUJ4</accession>
<feature type="region of interest" description="Disordered" evidence="4">
    <location>
        <begin position="104"/>
        <end position="134"/>
    </location>
</feature>
<dbReference type="EMBL" id="VLKY01000021">
    <property type="protein sequence ID" value="TWI48033.1"/>
    <property type="molecule type" value="Genomic_DNA"/>
</dbReference>
<dbReference type="Gene3D" id="2.40.50.140">
    <property type="entry name" value="Nucleic acid-binding proteins"/>
    <property type="match status" value="1"/>
</dbReference>
<dbReference type="OrthoDB" id="9809878at2"/>
<keyword evidence="6" id="KW-1185">Reference proteome</keyword>
<dbReference type="PIRSF" id="PIRSF002070">
    <property type="entry name" value="SSB"/>
    <property type="match status" value="1"/>
</dbReference>
<proteinExistence type="predicted"/>
<dbReference type="PROSITE" id="PS50935">
    <property type="entry name" value="SSB"/>
    <property type="match status" value="1"/>
</dbReference>
<sequence length="134" mass="14569">MPQLIDVGRIGRDSELRYTPSGDAVLNLAIACDYGRKGNDGKRPTQWVDATLWGKQAEALAPYLPKGQQVYFVADDAHVEMFTKGDGSQGVKLTGRISQIKLVGSAPQGQQAKPAQQPALTTQSYEDFDDSIPF</sequence>
<dbReference type="InterPro" id="IPR011344">
    <property type="entry name" value="ssDNA-bd"/>
</dbReference>
<comment type="caution">
    <text evidence="5">The sequence shown here is derived from an EMBL/GenBank/DDBJ whole genome shotgun (WGS) entry which is preliminary data.</text>
</comment>
<evidence type="ECO:0000256" key="1">
    <source>
        <dbReference type="ARBA" id="ARBA00023125"/>
    </source>
</evidence>
<evidence type="ECO:0000256" key="3">
    <source>
        <dbReference type="RuleBase" id="RU000524"/>
    </source>
</evidence>
<dbReference type="GO" id="GO:0006260">
    <property type="term" value="P:DNA replication"/>
    <property type="evidence" value="ECO:0007669"/>
    <property type="project" value="InterPro"/>
</dbReference>
<organism evidence="5 6">
    <name type="scientific">Pseudomonas duriflava</name>
    <dbReference type="NCBI Taxonomy" id="459528"/>
    <lineage>
        <taxon>Bacteria</taxon>
        <taxon>Pseudomonadati</taxon>
        <taxon>Pseudomonadota</taxon>
        <taxon>Gammaproteobacteria</taxon>
        <taxon>Pseudomonadales</taxon>
        <taxon>Pseudomonadaceae</taxon>
        <taxon>Pseudomonas</taxon>
    </lineage>
</organism>
<keyword evidence="1 2" id="KW-0238">DNA-binding</keyword>
<evidence type="ECO:0000256" key="4">
    <source>
        <dbReference type="SAM" id="MobiDB-lite"/>
    </source>
</evidence>
<dbReference type="Proteomes" id="UP000316905">
    <property type="component" value="Unassembled WGS sequence"/>
</dbReference>